<evidence type="ECO:0000256" key="6">
    <source>
        <dbReference type="SAM" id="MobiDB-lite"/>
    </source>
</evidence>
<dbReference type="SUPFAM" id="SSF103501">
    <property type="entry name" value="Respiratory nitrate reductase 1 gamma chain"/>
    <property type="match status" value="1"/>
</dbReference>
<dbReference type="Gene3D" id="1.10.1060.10">
    <property type="entry name" value="Alpha-helical ferredoxin"/>
    <property type="match status" value="1"/>
</dbReference>
<dbReference type="Proteomes" id="UP000886043">
    <property type="component" value="Unassembled WGS sequence"/>
</dbReference>
<feature type="transmembrane region" description="Helical" evidence="7">
    <location>
        <begin position="346"/>
        <end position="364"/>
    </location>
</feature>
<evidence type="ECO:0000256" key="4">
    <source>
        <dbReference type="ARBA" id="ARBA00023004"/>
    </source>
</evidence>
<dbReference type="EMBL" id="DRMH01000138">
    <property type="protein sequence ID" value="HFC98765.1"/>
    <property type="molecule type" value="Genomic_DNA"/>
</dbReference>
<feature type="transmembrane region" description="Helical" evidence="7">
    <location>
        <begin position="319"/>
        <end position="340"/>
    </location>
</feature>
<feature type="compositionally biased region" description="Acidic residues" evidence="6">
    <location>
        <begin position="406"/>
        <end position="425"/>
    </location>
</feature>
<proteinExistence type="predicted"/>
<comment type="caution">
    <text evidence="9">The sequence shown here is derived from an EMBL/GenBank/DDBJ whole genome shotgun (WGS) entry which is preliminary data.</text>
</comment>
<dbReference type="GO" id="GO:0016491">
    <property type="term" value="F:oxidoreductase activity"/>
    <property type="evidence" value="ECO:0007669"/>
    <property type="project" value="UniProtKB-KW"/>
</dbReference>
<feature type="transmembrane region" description="Helical" evidence="7">
    <location>
        <begin position="162"/>
        <end position="188"/>
    </location>
</feature>
<keyword evidence="7" id="KW-1133">Transmembrane helix</keyword>
<dbReference type="PROSITE" id="PS51379">
    <property type="entry name" value="4FE4S_FER_2"/>
    <property type="match status" value="1"/>
</dbReference>
<keyword evidence="5" id="KW-0411">Iron-sulfur</keyword>
<dbReference type="SUPFAM" id="SSF46548">
    <property type="entry name" value="alpha-helical ferredoxin"/>
    <property type="match status" value="1"/>
</dbReference>
<dbReference type="Pfam" id="PF13183">
    <property type="entry name" value="Fer4_8"/>
    <property type="match status" value="1"/>
</dbReference>
<dbReference type="PROSITE" id="PS00198">
    <property type="entry name" value="4FE4S_FER_1"/>
    <property type="match status" value="1"/>
</dbReference>
<dbReference type="InterPro" id="IPR036197">
    <property type="entry name" value="NarG-like_sf"/>
</dbReference>
<keyword evidence="1" id="KW-0004">4Fe-4S</keyword>
<feature type="region of interest" description="Disordered" evidence="6">
    <location>
        <begin position="401"/>
        <end position="425"/>
    </location>
</feature>
<dbReference type="InterPro" id="IPR017896">
    <property type="entry name" value="4Fe4S_Fe-S-bd"/>
</dbReference>
<keyword evidence="7" id="KW-0472">Membrane</keyword>
<dbReference type="GO" id="GO:0046872">
    <property type="term" value="F:metal ion binding"/>
    <property type="evidence" value="ECO:0007669"/>
    <property type="project" value="UniProtKB-KW"/>
</dbReference>
<feature type="transmembrane region" description="Helical" evidence="7">
    <location>
        <begin position="281"/>
        <end position="299"/>
    </location>
</feature>
<protein>
    <submittedName>
        <fullName evidence="9">Heterodisulfide reductase</fullName>
    </submittedName>
</protein>
<evidence type="ECO:0000256" key="2">
    <source>
        <dbReference type="ARBA" id="ARBA00022723"/>
    </source>
</evidence>
<evidence type="ECO:0000259" key="8">
    <source>
        <dbReference type="PROSITE" id="PS51379"/>
    </source>
</evidence>
<keyword evidence="3" id="KW-0560">Oxidoreductase</keyword>
<gene>
    <name evidence="9" type="ORF">ENJ40_10000</name>
</gene>
<dbReference type="PANTHER" id="PTHR43255:SF1">
    <property type="entry name" value="IRON-SULFUR-BINDING OXIDOREDUCTASE FADF-RELATED"/>
    <property type="match status" value="1"/>
</dbReference>
<dbReference type="InterPro" id="IPR051460">
    <property type="entry name" value="HdrC_iron-sulfur_subunit"/>
</dbReference>
<dbReference type="GO" id="GO:0051539">
    <property type="term" value="F:4 iron, 4 sulfur cluster binding"/>
    <property type="evidence" value="ECO:0007669"/>
    <property type="project" value="UniProtKB-KW"/>
</dbReference>
<feature type="transmembrane region" description="Helical" evidence="7">
    <location>
        <begin position="246"/>
        <end position="269"/>
    </location>
</feature>
<feature type="transmembrane region" description="Helical" evidence="7">
    <location>
        <begin position="114"/>
        <end position="142"/>
    </location>
</feature>
<keyword evidence="4" id="KW-0408">Iron</keyword>
<evidence type="ECO:0000256" key="5">
    <source>
        <dbReference type="ARBA" id="ARBA00023014"/>
    </source>
</evidence>
<keyword evidence="2" id="KW-0479">Metal-binding</keyword>
<name>A0A7C3H608_9BACT</name>
<dbReference type="InterPro" id="IPR009051">
    <property type="entry name" value="Helical_ferredxn"/>
</dbReference>
<feature type="domain" description="4Fe-4S ferredoxin-type" evidence="8">
    <location>
        <begin position="58"/>
        <end position="89"/>
    </location>
</feature>
<sequence>MARLEPDVRTVKEIQAAGGDTVKKCYQCATCASVCPLATEEVPFPRKQMLLGQWGFKEKLLSDPALWLCHQCGDCTVYCPRGARPGDVLGALRNMAVRELTEFKFLWTFYNKPWGLPIVFLIALVFVTLSMSFFMGGIPGIFHWDLIPSLHVEEVHILFLKLTSNVLAIDAVFIPLAGFVVVMVAIGVNRMWNGMVENAGIPAAYRMGFWSLVTTYLGPAIREVLAHARFKECGANQWRFNGHRMLLWSFIILFFVTATVFIAADVFGFHTPWPLYNPVKILANIGAILLLYGVISIIANRSRAAAEGKLSSSYQDWFLIYLILAVGVTGLLTEILRLLHNGFYPGMYALHLMTVFMLFLSIPYSKFAHLVYRTTAYVFDLYSRDVRAQMKALAPVAAEAAAEAPGETEAEEAEASEASGEESSE</sequence>
<dbReference type="PANTHER" id="PTHR43255">
    <property type="entry name" value="IRON-SULFUR-BINDING OXIDOREDUCTASE FADF-RELATED-RELATED"/>
    <property type="match status" value="1"/>
</dbReference>
<keyword evidence="7" id="KW-0812">Transmembrane</keyword>
<reference evidence="9" key="1">
    <citation type="journal article" date="2020" name="mSystems">
        <title>Genome- and Community-Level Interaction Insights into Carbon Utilization and Element Cycling Functions of Hydrothermarchaeota in Hydrothermal Sediment.</title>
        <authorList>
            <person name="Zhou Z."/>
            <person name="Liu Y."/>
            <person name="Xu W."/>
            <person name="Pan J."/>
            <person name="Luo Z.H."/>
            <person name="Li M."/>
        </authorList>
    </citation>
    <scope>NUCLEOTIDE SEQUENCE [LARGE SCALE GENOMIC DNA]</scope>
    <source>
        <strain evidence="9">HyVt-483</strain>
    </source>
</reference>
<evidence type="ECO:0000313" key="9">
    <source>
        <dbReference type="EMBL" id="HFC98765.1"/>
    </source>
</evidence>
<evidence type="ECO:0000256" key="7">
    <source>
        <dbReference type="SAM" id="Phobius"/>
    </source>
</evidence>
<dbReference type="Gene3D" id="1.20.950.20">
    <property type="entry name" value="Transmembrane di-heme cytochromes, Chain C"/>
    <property type="match status" value="1"/>
</dbReference>
<organism evidence="9">
    <name type="scientific">Thermosulfurimonas dismutans</name>
    <dbReference type="NCBI Taxonomy" id="999894"/>
    <lineage>
        <taxon>Bacteria</taxon>
        <taxon>Pseudomonadati</taxon>
        <taxon>Thermodesulfobacteriota</taxon>
        <taxon>Thermodesulfobacteria</taxon>
        <taxon>Thermodesulfobacteriales</taxon>
        <taxon>Thermodesulfobacteriaceae</taxon>
        <taxon>Thermosulfurimonas</taxon>
    </lineage>
</organism>
<evidence type="ECO:0000256" key="1">
    <source>
        <dbReference type="ARBA" id="ARBA00022485"/>
    </source>
</evidence>
<dbReference type="NCBIfam" id="NF038018">
    <property type="entry name" value="qmoC"/>
    <property type="match status" value="1"/>
</dbReference>
<dbReference type="GO" id="GO:0005886">
    <property type="term" value="C:plasma membrane"/>
    <property type="evidence" value="ECO:0007669"/>
    <property type="project" value="TreeGrafter"/>
</dbReference>
<dbReference type="InterPro" id="IPR017900">
    <property type="entry name" value="4Fe4S_Fe_S_CS"/>
</dbReference>
<evidence type="ECO:0000256" key="3">
    <source>
        <dbReference type="ARBA" id="ARBA00023002"/>
    </source>
</evidence>
<dbReference type="AlphaFoldDB" id="A0A7C3H608"/>
<accession>A0A7C3H608</accession>